<dbReference type="InterPro" id="IPR029036">
    <property type="entry name" value="P5CR_dimer"/>
</dbReference>
<dbReference type="Proteomes" id="UP000887023">
    <property type="component" value="Chromosome"/>
</dbReference>
<keyword evidence="2 4" id="KW-0521">NADP</keyword>
<comment type="pathway">
    <text evidence="4 6">Amino-acid biosynthesis; L-proline biosynthesis; L-proline from L-glutamate 5-semialdehyde: step 1/1.</text>
</comment>
<gene>
    <name evidence="4 9" type="primary">proC</name>
    <name evidence="9" type="ORF">KV203_02870</name>
</gene>
<dbReference type="InterPro" id="IPR053790">
    <property type="entry name" value="P5CR-like_CS"/>
</dbReference>
<accession>A0ABX8SA87</accession>
<organism evidence="9 10">
    <name type="scientific">Skermania pinensis</name>
    <dbReference type="NCBI Taxonomy" id="39122"/>
    <lineage>
        <taxon>Bacteria</taxon>
        <taxon>Bacillati</taxon>
        <taxon>Actinomycetota</taxon>
        <taxon>Actinomycetes</taxon>
        <taxon>Mycobacteriales</taxon>
        <taxon>Gordoniaceae</taxon>
        <taxon>Skermania</taxon>
    </lineage>
</organism>
<dbReference type="SUPFAM" id="SSF51735">
    <property type="entry name" value="NAD(P)-binding Rossmann-fold domains"/>
    <property type="match status" value="1"/>
</dbReference>
<name>A0ABX8SA87_9ACTN</name>
<comment type="similarity">
    <text evidence="1 4 6">Belongs to the pyrroline-5-carboxylate reductase family.</text>
</comment>
<evidence type="ECO:0000259" key="8">
    <source>
        <dbReference type="Pfam" id="PF14748"/>
    </source>
</evidence>
<evidence type="ECO:0000313" key="9">
    <source>
        <dbReference type="EMBL" id="QXQ14381.1"/>
    </source>
</evidence>
<dbReference type="Gene3D" id="1.10.3730.10">
    <property type="entry name" value="ProC C-terminal domain-like"/>
    <property type="match status" value="1"/>
</dbReference>
<evidence type="ECO:0000256" key="6">
    <source>
        <dbReference type="RuleBase" id="RU003903"/>
    </source>
</evidence>
<dbReference type="PIRSF" id="PIRSF000193">
    <property type="entry name" value="Pyrrol-5-carb_rd"/>
    <property type="match status" value="1"/>
</dbReference>
<dbReference type="RefSeq" id="WP_066466789.1">
    <property type="nucleotide sequence ID" value="NZ_CBCRUZ010000003.1"/>
</dbReference>
<dbReference type="Pfam" id="PF03807">
    <property type="entry name" value="F420_oxidored"/>
    <property type="match status" value="1"/>
</dbReference>
<evidence type="ECO:0000256" key="1">
    <source>
        <dbReference type="ARBA" id="ARBA00005525"/>
    </source>
</evidence>
<evidence type="ECO:0000256" key="3">
    <source>
        <dbReference type="ARBA" id="ARBA00023002"/>
    </source>
</evidence>
<evidence type="ECO:0000256" key="5">
    <source>
        <dbReference type="NCBIfam" id="TIGR00112"/>
    </source>
</evidence>
<dbReference type="PANTHER" id="PTHR11645">
    <property type="entry name" value="PYRROLINE-5-CARBOXYLATE REDUCTASE"/>
    <property type="match status" value="1"/>
</dbReference>
<keyword evidence="10" id="KW-1185">Reference proteome</keyword>
<protein>
    <recommendedName>
        <fullName evidence="4 5">Pyrroline-5-carboxylate reductase</fullName>
        <shortName evidence="4">P5C reductase</shortName>
        <shortName evidence="4">P5CR</shortName>
        <ecNumber evidence="4 5">1.5.1.2</ecNumber>
    </recommendedName>
    <alternativeName>
        <fullName evidence="4">PCA reductase</fullName>
    </alternativeName>
</protein>
<dbReference type="PANTHER" id="PTHR11645:SF0">
    <property type="entry name" value="PYRROLINE-5-CARBOXYLATE REDUCTASE 3"/>
    <property type="match status" value="1"/>
</dbReference>
<keyword evidence="4" id="KW-0963">Cytoplasm</keyword>
<dbReference type="SUPFAM" id="SSF48179">
    <property type="entry name" value="6-phosphogluconate dehydrogenase C-terminal domain-like"/>
    <property type="match status" value="1"/>
</dbReference>
<dbReference type="InterPro" id="IPR008927">
    <property type="entry name" value="6-PGluconate_DH-like_C_sf"/>
</dbReference>
<dbReference type="Pfam" id="PF14748">
    <property type="entry name" value="P5CR_dimer"/>
    <property type="match status" value="1"/>
</dbReference>
<dbReference type="EC" id="1.5.1.2" evidence="4 5"/>
<comment type="subcellular location">
    <subcellularLocation>
        <location evidence="4">Cytoplasm</location>
    </subcellularLocation>
</comment>
<keyword evidence="3 4" id="KW-0560">Oxidoreductase</keyword>
<dbReference type="InterPro" id="IPR036291">
    <property type="entry name" value="NAD(P)-bd_dom_sf"/>
</dbReference>
<dbReference type="NCBIfam" id="TIGR00112">
    <property type="entry name" value="proC"/>
    <property type="match status" value="1"/>
</dbReference>
<dbReference type="InterPro" id="IPR000304">
    <property type="entry name" value="Pyrroline-COOH_reductase"/>
</dbReference>
<comment type="function">
    <text evidence="4">Catalyzes the reduction of 1-pyrroline-5-carboxylate (PCA) to L-proline.</text>
</comment>
<dbReference type="PROSITE" id="PS00521">
    <property type="entry name" value="P5CR"/>
    <property type="match status" value="1"/>
</dbReference>
<evidence type="ECO:0000256" key="2">
    <source>
        <dbReference type="ARBA" id="ARBA00022857"/>
    </source>
</evidence>
<comment type="catalytic activity">
    <reaction evidence="4">
        <text>L-proline + NAD(+) = (S)-1-pyrroline-5-carboxylate + NADH + 2 H(+)</text>
        <dbReference type="Rhea" id="RHEA:14105"/>
        <dbReference type="ChEBI" id="CHEBI:15378"/>
        <dbReference type="ChEBI" id="CHEBI:17388"/>
        <dbReference type="ChEBI" id="CHEBI:57540"/>
        <dbReference type="ChEBI" id="CHEBI:57945"/>
        <dbReference type="ChEBI" id="CHEBI:60039"/>
        <dbReference type="EC" id="1.5.1.2"/>
    </reaction>
</comment>
<keyword evidence="4 6" id="KW-0028">Amino-acid biosynthesis</keyword>
<proteinExistence type="inferred from homology"/>
<reference evidence="9" key="1">
    <citation type="submission" date="2021-07" db="EMBL/GenBank/DDBJ databases">
        <title>Candidatus Kaistella beijingensis sp. nov. isolated from a municipal wastewater treatment plant is involved in sludge foaming.</title>
        <authorList>
            <person name="Song Y."/>
            <person name="Liu S.-J."/>
        </authorList>
    </citation>
    <scope>NUCLEOTIDE SEQUENCE</scope>
    <source>
        <strain evidence="9">DSM 43998</strain>
    </source>
</reference>
<feature type="domain" description="Pyrroline-5-carboxylate reductase dimerisation" evidence="8">
    <location>
        <begin position="163"/>
        <end position="265"/>
    </location>
</feature>
<keyword evidence="4 6" id="KW-0641">Proline biosynthesis</keyword>
<evidence type="ECO:0000259" key="7">
    <source>
        <dbReference type="Pfam" id="PF03807"/>
    </source>
</evidence>
<sequence length="272" mass="27786">MTRVAVIGGGRIGEALVVGLIDAGYAIKDLVVAEHDGGRAADLSSRLGVRVTDAAADAAEGADLVVLAVKPSDVDRVLTDLGRIELGGQREQVLVSMVAGVSTSRYENKLPAGFPVVRVMPNTPILVGQGMIVIAPGRYARPGHLETVGEVLGAVGRVTTVAENQMDAVTAVSGSGPAYCFLVAEALIDGAVGVGLSLRTATELVVQTMVGAAAMLQESGESPNDLRAAVTSPGGTTAAAVRELERAGVRSAFIEAVHAAKERSERHGSATE</sequence>
<dbReference type="EMBL" id="CP079105">
    <property type="protein sequence ID" value="QXQ14381.1"/>
    <property type="molecule type" value="Genomic_DNA"/>
</dbReference>
<dbReference type="GO" id="GO:0004735">
    <property type="term" value="F:pyrroline-5-carboxylate reductase activity"/>
    <property type="evidence" value="ECO:0007669"/>
    <property type="project" value="UniProtKB-EC"/>
</dbReference>
<evidence type="ECO:0000256" key="4">
    <source>
        <dbReference type="HAMAP-Rule" id="MF_01925"/>
    </source>
</evidence>
<dbReference type="Gene3D" id="3.40.50.720">
    <property type="entry name" value="NAD(P)-binding Rossmann-like Domain"/>
    <property type="match status" value="1"/>
</dbReference>
<comment type="catalytic activity">
    <reaction evidence="4 6">
        <text>L-proline + NADP(+) = (S)-1-pyrroline-5-carboxylate + NADPH + 2 H(+)</text>
        <dbReference type="Rhea" id="RHEA:14109"/>
        <dbReference type="ChEBI" id="CHEBI:15378"/>
        <dbReference type="ChEBI" id="CHEBI:17388"/>
        <dbReference type="ChEBI" id="CHEBI:57783"/>
        <dbReference type="ChEBI" id="CHEBI:58349"/>
        <dbReference type="ChEBI" id="CHEBI:60039"/>
        <dbReference type="EC" id="1.5.1.2"/>
    </reaction>
</comment>
<feature type="domain" description="Pyrroline-5-carboxylate reductase catalytic N-terminal" evidence="7">
    <location>
        <begin position="3"/>
        <end position="100"/>
    </location>
</feature>
<evidence type="ECO:0000313" key="10">
    <source>
        <dbReference type="Proteomes" id="UP000887023"/>
    </source>
</evidence>
<dbReference type="InterPro" id="IPR028939">
    <property type="entry name" value="P5C_Rdtase_cat_N"/>
</dbReference>
<dbReference type="HAMAP" id="MF_01925">
    <property type="entry name" value="P5C_reductase"/>
    <property type="match status" value="1"/>
</dbReference>